<dbReference type="EMBL" id="JAINUG010000282">
    <property type="protein sequence ID" value="KAJ8383953.1"/>
    <property type="molecule type" value="Genomic_DNA"/>
</dbReference>
<accession>A0AAD7W596</accession>
<feature type="compositionally biased region" description="Low complexity" evidence="1">
    <location>
        <begin position="50"/>
        <end position="62"/>
    </location>
</feature>
<organism evidence="2 3">
    <name type="scientific">Aldrovandia affinis</name>
    <dbReference type="NCBI Taxonomy" id="143900"/>
    <lineage>
        <taxon>Eukaryota</taxon>
        <taxon>Metazoa</taxon>
        <taxon>Chordata</taxon>
        <taxon>Craniata</taxon>
        <taxon>Vertebrata</taxon>
        <taxon>Euteleostomi</taxon>
        <taxon>Actinopterygii</taxon>
        <taxon>Neopterygii</taxon>
        <taxon>Teleostei</taxon>
        <taxon>Notacanthiformes</taxon>
        <taxon>Halosauridae</taxon>
        <taxon>Aldrovandia</taxon>
    </lineage>
</organism>
<protein>
    <submittedName>
        <fullName evidence="2">Uncharacterized protein</fullName>
    </submittedName>
</protein>
<dbReference type="AlphaFoldDB" id="A0AAD7W596"/>
<sequence length="125" mass="13675">MEKGSSGDDVYPSWPRESSPGEVKSVRLGRISSEEEQLRASQQQDREPAGSLRLRSLRRGGPPQLPPKVSETQQEQGSINDGAQAWGEPGWAPVQPLNPTPIGVGVPHDTSPARVSSPRWFKRAR</sequence>
<feature type="compositionally biased region" description="Polar residues" evidence="1">
    <location>
        <begin position="70"/>
        <end position="81"/>
    </location>
</feature>
<feature type="region of interest" description="Disordered" evidence="1">
    <location>
        <begin position="1"/>
        <end position="125"/>
    </location>
</feature>
<reference evidence="2" key="1">
    <citation type="journal article" date="2023" name="Science">
        <title>Genome structures resolve the early diversification of teleost fishes.</title>
        <authorList>
            <person name="Parey E."/>
            <person name="Louis A."/>
            <person name="Montfort J."/>
            <person name="Bouchez O."/>
            <person name="Roques C."/>
            <person name="Iampietro C."/>
            <person name="Lluch J."/>
            <person name="Castinel A."/>
            <person name="Donnadieu C."/>
            <person name="Desvignes T."/>
            <person name="Floi Bucao C."/>
            <person name="Jouanno E."/>
            <person name="Wen M."/>
            <person name="Mejri S."/>
            <person name="Dirks R."/>
            <person name="Jansen H."/>
            <person name="Henkel C."/>
            <person name="Chen W.J."/>
            <person name="Zahm M."/>
            <person name="Cabau C."/>
            <person name="Klopp C."/>
            <person name="Thompson A.W."/>
            <person name="Robinson-Rechavi M."/>
            <person name="Braasch I."/>
            <person name="Lecointre G."/>
            <person name="Bobe J."/>
            <person name="Postlethwait J.H."/>
            <person name="Berthelot C."/>
            <person name="Roest Crollius H."/>
            <person name="Guiguen Y."/>
        </authorList>
    </citation>
    <scope>NUCLEOTIDE SEQUENCE</scope>
    <source>
        <strain evidence="2">NC1722</strain>
    </source>
</reference>
<evidence type="ECO:0000256" key="1">
    <source>
        <dbReference type="SAM" id="MobiDB-lite"/>
    </source>
</evidence>
<proteinExistence type="predicted"/>
<evidence type="ECO:0000313" key="2">
    <source>
        <dbReference type="EMBL" id="KAJ8383953.1"/>
    </source>
</evidence>
<dbReference type="Proteomes" id="UP001221898">
    <property type="component" value="Unassembled WGS sequence"/>
</dbReference>
<feature type="compositionally biased region" description="Basic and acidic residues" evidence="1">
    <location>
        <begin position="32"/>
        <end position="48"/>
    </location>
</feature>
<gene>
    <name evidence="2" type="ORF">AAFF_G00213220</name>
</gene>
<name>A0AAD7W596_9TELE</name>
<evidence type="ECO:0000313" key="3">
    <source>
        <dbReference type="Proteomes" id="UP001221898"/>
    </source>
</evidence>
<keyword evidence="3" id="KW-1185">Reference proteome</keyword>
<comment type="caution">
    <text evidence="2">The sequence shown here is derived from an EMBL/GenBank/DDBJ whole genome shotgun (WGS) entry which is preliminary data.</text>
</comment>